<keyword evidence="7 8" id="KW-0472">Membrane</keyword>
<keyword evidence="5 8" id="KW-0812">Transmembrane</keyword>
<evidence type="ECO:0000256" key="2">
    <source>
        <dbReference type="ARBA" id="ARBA00007069"/>
    </source>
</evidence>
<comment type="subcellular location">
    <subcellularLocation>
        <location evidence="1 8">Cell membrane</location>
        <topology evidence="1 8">Multi-pass membrane protein</topology>
    </subcellularLocation>
</comment>
<keyword evidence="6 8" id="KW-1133">Transmembrane helix</keyword>
<evidence type="ECO:0000256" key="3">
    <source>
        <dbReference type="ARBA" id="ARBA00022448"/>
    </source>
</evidence>
<evidence type="ECO:0000256" key="4">
    <source>
        <dbReference type="ARBA" id="ARBA00022475"/>
    </source>
</evidence>
<dbReference type="RefSeq" id="WP_069860107.1">
    <property type="nucleotide sequence ID" value="NZ_BDFE01000020.1"/>
</dbReference>
<reference evidence="11" key="1">
    <citation type="submission" date="2016-06" db="EMBL/GenBank/DDBJ databases">
        <title>Draft genome sequence of Desulfoplanes formicivorans strain Pf12B.</title>
        <authorList>
            <person name="Watanabe M."/>
            <person name="Kojima H."/>
            <person name="Fukui M."/>
        </authorList>
    </citation>
    <scope>NUCLEOTIDE SEQUENCE [LARGE SCALE GENOMIC DNA]</scope>
    <source>
        <strain evidence="11">Pf12B</strain>
    </source>
</reference>
<accession>A0A194AIH1</accession>
<feature type="transmembrane region" description="Helical" evidence="8">
    <location>
        <begin position="12"/>
        <end position="36"/>
    </location>
</feature>
<feature type="transmembrane region" description="Helical" evidence="8">
    <location>
        <begin position="152"/>
        <end position="173"/>
    </location>
</feature>
<evidence type="ECO:0000256" key="6">
    <source>
        <dbReference type="ARBA" id="ARBA00022989"/>
    </source>
</evidence>
<evidence type="ECO:0000256" key="8">
    <source>
        <dbReference type="RuleBase" id="RU363032"/>
    </source>
</evidence>
<dbReference type="SUPFAM" id="SSF161098">
    <property type="entry name" value="MetI-like"/>
    <property type="match status" value="1"/>
</dbReference>
<evidence type="ECO:0000259" key="9">
    <source>
        <dbReference type="PROSITE" id="PS50928"/>
    </source>
</evidence>
<sequence>MKTDCSFRSFSIGLVVAWLVIFAVIPQILVLGASFLSTSEQGFLSLPLTLENYRQLFDSVILGIVGRSLGLAGMVTLVCLILGYPFAWILARAPRNYRSLLLLLLVIPFWTNSLIRTYALIAILNTRGLLNTFLLATGIIQTPLRILYTQGAVLIGLTYTLLPFMVLPLYSAIEKLDPGLREAARDLGASRWATFVRVDLPLTQGGIIAGCMLVFLPALGMFYIPDILGGARSLLLGNFIRDQFMIARNWPFGSAASVFLTVIMTLLLCLYAWRKTTTRQEDRA</sequence>
<feature type="transmembrane region" description="Helical" evidence="8">
    <location>
        <begin position="207"/>
        <end position="229"/>
    </location>
</feature>
<dbReference type="OrthoDB" id="9807047at2"/>
<dbReference type="Gene3D" id="1.10.3720.10">
    <property type="entry name" value="MetI-like"/>
    <property type="match status" value="1"/>
</dbReference>
<dbReference type="EMBL" id="BDFE01000020">
    <property type="protein sequence ID" value="GAU09882.1"/>
    <property type="molecule type" value="Genomic_DNA"/>
</dbReference>
<evidence type="ECO:0000256" key="7">
    <source>
        <dbReference type="ARBA" id="ARBA00023136"/>
    </source>
</evidence>
<evidence type="ECO:0000256" key="1">
    <source>
        <dbReference type="ARBA" id="ARBA00004651"/>
    </source>
</evidence>
<evidence type="ECO:0000313" key="11">
    <source>
        <dbReference type="Proteomes" id="UP000095200"/>
    </source>
</evidence>
<feature type="transmembrane region" description="Helical" evidence="8">
    <location>
        <begin position="250"/>
        <end position="273"/>
    </location>
</feature>
<gene>
    <name evidence="10" type="ORF">DPF_2618</name>
</gene>
<dbReference type="InterPro" id="IPR000515">
    <property type="entry name" value="MetI-like"/>
</dbReference>
<dbReference type="AlphaFoldDB" id="A0A194AIH1"/>
<dbReference type="NCBIfam" id="NF007044">
    <property type="entry name" value="PRK09497.1"/>
    <property type="match status" value="1"/>
</dbReference>
<dbReference type="GO" id="GO:0055085">
    <property type="term" value="P:transmembrane transport"/>
    <property type="evidence" value="ECO:0007669"/>
    <property type="project" value="InterPro"/>
</dbReference>
<keyword evidence="4" id="KW-1003">Cell membrane</keyword>
<dbReference type="GO" id="GO:0005886">
    <property type="term" value="C:plasma membrane"/>
    <property type="evidence" value="ECO:0007669"/>
    <property type="project" value="UniProtKB-SubCell"/>
</dbReference>
<feature type="transmembrane region" description="Helical" evidence="8">
    <location>
        <begin position="56"/>
        <end position="84"/>
    </location>
</feature>
<dbReference type="STRING" id="1592317.DPF_2618"/>
<evidence type="ECO:0000313" key="10">
    <source>
        <dbReference type="EMBL" id="GAU09882.1"/>
    </source>
</evidence>
<dbReference type="Proteomes" id="UP000095200">
    <property type="component" value="Unassembled WGS sequence"/>
</dbReference>
<dbReference type="Pfam" id="PF00528">
    <property type="entry name" value="BPD_transp_1"/>
    <property type="match status" value="1"/>
</dbReference>
<protein>
    <submittedName>
        <fullName evidence="10">Putrescine/spermidine ABC transporter permease</fullName>
    </submittedName>
</protein>
<proteinExistence type="inferred from homology"/>
<dbReference type="PROSITE" id="PS50928">
    <property type="entry name" value="ABC_TM1"/>
    <property type="match status" value="1"/>
</dbReference>
<dbReference type="PANTHER" id="PTHR42929:SF1">
    <property type="entry name" value="INNER MEMBRANE ABC TRANSPORTER PERMEASE PROTEIN YDCU-RELATED"/>
    <property type="match status" value="1"/>
</dbReference>
<dbReference type="InterPro" id="IPR035906">
    <property type="entry name" value="MetI-like_sf"/>
</dbReference>
<evidence type="ECO:0000256" key="5">
    <source>
        <dbReference type="ARBA" id="ARBA00022692"/>
    </source>
</evidence>
<dbReference type="CDD" id="cd06261">
    <property type="entry name" value="TM_PBP2"/>
    <property type="match status" value="1"/>
</dbReference>
<keyword evidence="3 8" id="KW-0813">Transport</keyword>
<comment type="caution">
    <text evidence="10">The sequence shown here is derived from an EMBL/GenBank/DDBJ whole genome shotgun (WGS) entry which is preliminary data.</text>
</comment>
<name>A0A194AIH1_9BACT</name>
<keyword evidence="11" id="KW-1185">Reference proteome</keyword>
<organism evidence="10 11">
    <name type="scientific">Desulfoplanes formicivorans</name>
    <dbReference type="NCBI Taxonomy" id="1592317"/>
    <lineage>
        <taxon>Bacteria</taxon>
        <taxon>Pseudomonadati</taxon>
        <taxon>Thermodesulfobacteriota</taxon>
        <taxon>Desulfovibrionia</taxon>
        <taxon>Desulfovibrionales</taxon>
        <taxon>Desulfoplanaceae</taxon>
        <taxon>Desulfoplanes</taxon>
    </lineage>
</organism>
<dbReference type="PANTHER" id="PTHR42929">
    <property type="entry name" value="INNER MEMBRANE ABC TRANSPORTER PERMEASE PROTEIN YDCU-RELATED-RELATED"/>
    <property type="match status" value="1"/>
</dbReference>
<comment type="similarity">
    <text evidence="2">Belongs to the binding-protein-dependent transport system permease family. CysTW subfamily.</text>
</comment>
<feature type="domain" description="ABC transmembrane type-1" evidence="9">
    <location>
        <begin position="65"/>
        <end position="271"/>
    </location>
</feature>